<dbReference type="PROSITE" id="PS50995">
    <property type="entry name" value="HTH_MARR_2"/>
    <property type="match status" value="1"/>
</dbReference>
<evidence type="ECO:0000256" key="1">
    <source>
        <dbReference type="ARBA" id="ARBA00023015"/>
    </source>
</evidence>
<keyword evidence="2" id="KW-0238">DNA-binding</keyword>
<keyword evidence="3" id="KW-0804">Transcription</keyword>
<dbReference type="Pfam" id="PF12802">
    <property type="entry name" value="MarR_2"/>
    <property type="match status" value="1"/>
</dbReference>
<dbReference type="Proteomes" id="UP000305874">
    <property type="component" value="Unassembled WGS sequence"/>
</dbReference>
<evidence type="ECO:0000256" key="3">
    <source>
        <dbReference type="ARBA" id="ARBA00023163"/>
    </source>
</evidence>
<dbReference type="PRINTS" id="PR00598">
    <property type="entry name" value="HTHMARR"/>
</dbReference>
<dbReference type="InterPro" id="IPR000835">
    <property type="entry name" value="HTH_MarR-typ"/>
</dbReference>
<accession>A0A5S3Z091</accession>
<dbReference type="Gene3D" id="1.10.10.10">
    <property type="entry name" value="Winged helix-like DNA-binding domain superfamily/Winged helix DNA-binding domain"/>
    <property type="match status" value="1"/>
</dbReference>
<name>A0A5S3Z091_9GAMM</name>
<proteinExistence type="predicted"/>
<reference evidence="6" key="2">
    <citation type="submission" date="2019-06" db="EMBL/GenBank/DDBJ databases">
        <title>Co-occurence of chitin degradation, pigmentation and bioactivity in marine Pseudoalteromonas.</title>
        <authorList>
            <person name="Sonnenschein E.C."/>
            <person name="Bech P.K."/>
        </authorList>
    </citation>
    <scope>NUCLEOTIDE SEQUENCE [LARGE SCALE GENOMIC DNA]</scope>
    <source>
        <strain evidence="6">S2897</strain>
    </source>
</reference>
<dbReference type="GO" id="GO:0003700">
    <property type="term" value="F:DNA-binding transcription factor activity"/>
    <property type="evidence" value="ECO:0007669"/>
    <property type="project" value="InterPro"/>
</dbReference>
<gene>
    <name evidence="5" type="ORF">CWC05_17325</name>
</gene>
<comment type="caution">
    <text evidence="5">The sequence shown here is derived from an EMBL/GenBank/DDBJ whole genome shotgun (WGS) entry which is preliminary data.</text>
</comment>
<keyword evidence="1" id="KW-0805">Transcription regulation</keyword>
<dbReference type="AlphaFoldDB" id="A0A5S3Z091"/>
<dbReference type="InterPro" id="IPR036388">
    <property type="entry name" value="WH-like_DNA-bd_sf"/>
</dbReference>
<evidence type="ECO:0000259" key="4">
    <source>
        <dbReference type="PROSITE" id="PS50995"/>
    </source>
</evidence>
<dbReference type="PANTHER" id="PTHR42756:SF1">
    <property type="entry name" value="TRANSCRIPTIONAL REPRESSOR OF EMRAB OPERON"/>
    <property type="match status" value="1"/>
</dbReference>
<dbReference type="RefSeq" id="WP_138548964.1">
    <property type="nucleotide sequence ID" value="NZ_PNCG01000021.1"/>
</dbReference>
<dbReference type="GO" id="GO:0003677">
    <property type="term" value="F:DNA binding"/>
    <property type="evidence" value="ECO:0007669"/>
    <property type="project" value="UniProtKB-KW"/>
</dbReference>
<evidence type="ECO:0000256" key="2">
    <source>
        <dbReference type="ARBA" id="ARBA00023125"/>
    </source>
</evidence>
<dbReference type="InterPro" id="IPR036390">
    <property type="entry name" value="WH_DNA-bd_sf"/>
</dbReference>
<evidence type="ECO:0000313" key="6">
    <source>
        <dbReference type="Proteomes" id="UP000305874"/>
    </source>
</evidence>
<dbReference type="PANTHER" id="PTHR42756">
    <property type="entry name" value="TRANSCRIPTIONAL REGULATOR, MARR"/>
    <property type="match status" value="1"/>
</dbReference>
<protein>
    <submittedName>
        <fullName evidence="5">MarR family transcriptional regulator</fullName>
    </submittedName>
</protein>
<dbReference type="SMART" id="SM00347">
    <property type="entry name" value="HTH_MARR"/>
    <property type="match status" value="1"/>
</dbReference>
<dbReference type="SUPFAM" id="SSF46785">
    <property type="entry name" value="Winged helix' DNA-binding domain"/>
    <property type="match status" value="1"/>
</dbReference>
<dbReference type="EMBL" id="PNCG01000021">
    <property type="protein sequence ID" value="TMP85674.1"/>
    <property type="molecule type" value="Genomic_DNA"/>
</dbReference>
<sequence length="148" mass="16573">MSFDLNNFIPYLLTLSGAKVSAAFASVYQDSLSTPQWRIMCHLRQQKSGLTSRQLCDYALLDKSTASRAINGLHAQLWVEVQPCAEDRRAKQVRLTHLGESLMDELEARALQWQQSLIPELSVQEQALLKGCLQKLNRAAEASASRQA</sequence>
<feature type="domain" description="HTH marR-type" evidence="4">
    <location>
        <begin position="1"/>
        <end position="138"/>
    </location>
</feature>
<evidence type="ECO:0000313" key="5">
    <source>
        <dbReference type="EMBL" id="TMP85674.1"/>
    </source>
</evidence>
<reference evidence="5 6" key="1">
    <citation type="submission" date="2017-12" db="EMBL/GenBank/DDBJ databases">
        <authorList>
            <person name="Paulsen S."/>
            <person name="Gram L.K."/>
        </authorList>
    </citation>
    <scope>NUCLEOTIDE SEQUENCE [LARGE SCALE GENOMIC DNA]</scope>
    <source>
        <strain evidence="5 6">S2897</strain>
    </source>
</reference>
<organism evidence="5 6">
    <name type="scientific">Pseudoalteromonas ruthenica</name>
    <dbReference type="NCBI Taxonomy" id="151081"/>
    <lineage>
        <taxon>Bacteria</taxon>
        <taxon>Pseudomonadati</taxon>
        <taxon>Pseudomonadota</taxon>
        <taxon>Gammaproteobacteria</taxon>
        <taxon>Alteromonadales</taxon>
        <taxon>Pseudoalteromonadaceae</taxon>
        <taxon>Pseudoalteromonas</taxon>
    </lineage>
</organism>